<dbReference type="HOGENOM" id="CLU_560513_0_0_1"/>
<evidence type="ECO:0000313" key="4">
    <source>
        <dbReference type="Proteomes" id="UP000008792"/>
    </source>
</evidence>
<dbReference type="eggNOG" id="ENOG502TCKY">
    <property type="taxonomic scope" value="Eukaryota"/>
</dbReference>
<protein>
    <submittedName>
        <fullName evidence="3">Uncharacterized protein</fullName>
    </submittedName>
</protein>
<gene>
    <name evidence="3" type="primary">Dvir\GJ17328</name>
    <name evidence="3" type="ORF">Dvir_GJ17328</name>
</gene>
<feature type="compositionally biased region" description="Basic residues" evidence="2">
    <location>
        <begin position="453"/>
        <end position="465"/>
    </location>
</feature>
<dbReference type="KEGG" id="dvi:6628486"/>
<dbReference type="Proteomes" id="UP000008792">
    <property type="component" value="Unassembled WGS sequence"/>
</dbReference>
<dbReference type="OMA" id="RSSLFFM"/>
<keyword evidence="4" id="KW-1185">Reference proteome</keyword>
<evidence type="ECO:0000256" key="1">
    <source>
        <dbReference type="SAM" id="Coils"/>
    </source>
</evidence>
<dbReference type="InParanoid" id="B4LUK2"/>
<dbReference type="EMBL" id="CH940649">
    <property type="protein sequence ID" value="EDW64188.1"/>
    <property type="molecule type" value="Genomic_DNA"/>
</dbReference>
<feature type="coiled-coil region" evidence="1">
    <location>
        <begin position="392"/>
        <end position="426"/>
    </location>
</feature>
<dbReference type="AlphaFoldDB" id="B4LUK2"/>
<keyword evidence="1" id="KW-0175">Coiled coil</keyword>
<dbReference type="SMR" id="B4LUK2"/>
<reference evidence="3 4" key="1">
    <citation type="journal article" date="2007" name="Nature">
        <title>Evolution of genes and genomes on the Drosophila phylogeny.</title>
        <authorList>
            <consortium name="Drosophila 12 Genomes Consortium"/>
            <person name="Clark A.G."/>
            <person name="Eisen M.B."/>
            <person name="Smith D.R."/>
            <person name="Bergman C.M."/>
            <person name="Oliver B."/>
            <person name="Markow T.A."/>
            <person name="Kaufman T.C."/>
            <person name="Kellis M."/>
            <person name="Gelbart W."/>
            <person name="Iyer V.N."/>
            <person name="Pollard D.A."/>
            <person name="Sackton T.B."/>
            <person name="Larracuente A.M."/>
            <person name="Singh N.D."/>
            <person name="Abad J.P."/>
            <person name="Abt D.N."/>
            <person name="Adryan B."/>
            <person name="Aguade M."/>
            <person name="Akashi H."/>
            <person name="Anderson W.W."/>
            <person name="Aquadro C.F."/>
            <person name="Ardell D.H."/>
            <person name="Arguello R."/>
            <person name="Artieri C.G."/>
            <person name="Barbash D.A."/>
            <person name="Barker D."/>
            <person name="Barsanti P."/>
            <person name="Batterham P."/>
            <person name="Batzoglou S."/>
            <person name="Begun D."/>
            <person name="Bhutkar A."/>
            <person name="Blanco E."/>
            <person name="Bosak S.A."/>
            <person name="Bradley R.K."/>
            <person name="Brand A.D."/>
            <person name="Brent M.R."/>
            <person name="Brooks A.N."/>
            <person name="Brown R.H."/>
            <person name="Butlin R.K."/>
            <person name="Caggese C."/>
            <person name="Calvi B.R."/>
            <person name="Bernardo de Carvalho A."/>
            <person name="Caspi A."/>
            <person name="Castrezana S."/>
            <person name="Celniker S.E."/>
            <person name="Chang J.L."/>
            <person name="Chapple C."/>
            <person name="Chatterji S."/>
            <person name="Chinwalla A."/>
            <person name="Civetta A."/>
            <person name="Clifton S.W."/>
            <person name="Comeron J.M."/>
            <person name="Costello J.C."/>
            <person name="Coyne J.A."/>
            <person name="Daub J."/>
            <person name="David R.G."/>
            <person name="Delcher A.L."/>
            <person name="Delehaunty K."/>
            <person name="Do C.B."/>
            <person name="Ebling H."/>
            <person name="Edwards K."/>
            <person name="Eickbush T."/>
            <person name="Evans J.D."/>
            <person name="Filipski A."/>
            <person name="Findeiss S."/>
            <person name="Freyhult E."/>
            <person name="Fulton L."/>
            <person name="Fulton R."/>
            <person name="Garcia A.C."/>
            <person name="Gardiner A."/>
            <person name="Garfield D.A."/>
            <person name="Garvin B.E."/>
            <person name="Gibson G."/>
            <person name="Gilbert D."/>
            <person name="Gnerre S."/>
            <person name="Godfrey J."/>
            <person name="Good R."/>
            <person name="Gotea V."/>
            <person name="Gravely B."/>
            <person name="Greenberg A.J."/>
            <person name="Griffiths-Jones S."/>
            <person name="Gross S."/>
            <person name="Guigo R."/>
            <person name="Gustafson E.A."/>
            <person name="Haerty W."/>
            <person name="Hahn M.W."/>
            <person name="Halligan D.L."/>
            <person name="Halpern A.L."/>
            <person name="Halter G.M."/>
            <person name="Han M.V."/>
            <person name="Heger A."/>
            <person name="Hillier L."/>
            <person name="Hinrichs A.S."/>
            <person name="Holmes I."/>
            <person name="Hoskins R.A."/>
            <person name="Hubisz M.J."/>
            <person name="Hultmark D."/>
            <person name="Huntley M.A."/>
            <person name="Jaffe D.B."/>
            <person name="Jagadeeshan S."/>
            <person name="Jeck W.R."/>
            <person name="Johnson J."/>
            <person name="Jones C.D."/>
            <person name="Jordan W.C."/>
            <person name="Karpen G.H."/>
            <person name="Kataoka E."/>
            <person name="Keightley P.D."/>
            <person name="Kheradpour P."/>
            <person name="Kirkness E.F."/>
            <person name="Koerich L.B."/>
            <person name="Kristiansen K."/>
            <person name="Kudrna D."/>
            <person name="Kulathinal R.J."/>
            <person name="Kumar S."/>
            <person name="Kwok R."/>
            <person name="Lander E."/>
            <person name="Langley C.H."/>
            <person name="Lapoint R."/>
            <person name="Lazzaro B.P."/>
            <person name="Lee S.J."/>
            <person name="Levesque L."/>
            <person name="Li R."/>
            <person name="Lin C.F."/>
            <person name="Lin M.F."/>
            <person name="Lindblad-Toh K."/>
            <person name="Llopart A."/>
            <person name="Long M."/>
            <person name="Low L."/>
            <person name="Lozovsky E."/>
            <person name="Lu J."/>
            <person name="Luo M."/>
            <person name="Machado C.A."/>
            <person name="Makalowski W."/>
            <person name="Marzo M."/>
            <person name="Matsuda M."/>
            <person name="Matzkin L."/>
            <person name="McAllister B."/>
            <person name="McBride C.S."/>
            <person name="McKernan B."/>
            <person name="McKernan K."/>
            <person name="Mendez-Lago M."/>
            <person name="Minx P."/>
            <person name="Mollenhauer M.U."/>
            <person name="Montooth K."/>
            <person name="Mount S.M."/>
            <person name="Mu X."/>
            <person name="Myers E."/>
            <person name="Negre B."/>
            <person name="Newfeld S."/>
            <person name="Nielsen R."/>
            <person name="Noor M.A."/>
            <person name="O'Grady P."/>
            <person name="Pachter L."/>
            <person name="Papaceit M."/>
            <person name="Parisi M.J."/>
            <person name="Parisi M."/>
            <person name="Parts L."/>
            <person name="Pedersen J.S."/>
            <person name="Pesole G."/>
            <person name="Phillippy A.M."/>
            <person name="Ponting C.P."/>
            <person name="Pop M."/>
            <person name="Porcelli D."/>
            <person name="Powell J.R."/>
            <person name="Prohaska S."/>
            <person name="Pruitt K."/>
            <person name="Puig M."/>
            <person name="Quesneville H."/>
            <person name="Ram K.R."/>
            <person name="Rand D."/>
            <person name="Rasmussen M.D."/>
            <person name="Reed L.K."/>
            <person name="Reenan R."/>
            <person name="Reily A."/>
            <person name="Remington K.A."/>
            <person name="Rieger T.T."/>
            <person name="Ritchie M.G."/>
            <person name="Robin C."/>
            <person name="Rogers Y.H."/>
            <person name="Rohde C."/>
            <person name="Rozas J."/>
            <person name="Rubenfield M.J."/>
            <person name="Ruiz A."/>
            <person name="Russo S."/>
            <person name="Salzberg S.L."/>
            <person name="Sanchez-Gracia A."/>
            <person name="Saranga D.J."/>
            <person name="Sato H."/>
            <person name="Schaeffer S.W."/>
            <person name="Schatz M.C."/>
            <person name="Schlenke T."/>
            <person name="Schwartz R."/>
            <person name="Segarra C."/>
            <person name="Singh R.S."/>
            <person name="Sirot L."/>
            <person name="Sirota M."/>
            <person name="Sisneros N.B."/>
            <person name="Smith C.D."/>
            <person name="Smith T.F."/>
            <person name="Spieth J."/>
            <person name="Stage D.E."/>
            <person name="Stark A."/>
            <person name="Stephan W."/>
            <person name="Strausberg R.L."/>
            <person name="Strempel S."/>
            <person name="Sturgill D."/>
            <person name="Sutton G."/>
            <person name="Sutton G.G."/>
            <person name="Tao W."/>
            <person name="Teichmann S."/>
            <person name="Tobari Y.N."/>
            <person name="Tomimura Y."/>
            <person name="Tsolas J.M."/>
            <person name="Valente V.L."/>
            <person name="Venter E."/>
            <person name="Venter J.C."/>
            <person name="Vicario S."/>
            <person name="Vieira F.G."/>
            <person name="Vilella A.J."/>
            <person name="Villasante A."/>
            <person name="Walenz B."/>
            <person name="Wang J."/>
            <person name="Wasserman M."/>
            <person name="Watts T."/>
            <person name="Wilson D."/>
            <person name="Wilson R.K."/>
            <person name="Wing R.A."/>
            <person name="Wolfner M.F."/>
            <person name="Wong A."/>
            <person name="Wong G.K."/>
            <person name="Wu C.I."/>
            <person name="Wu G."/>
            <person name="Yamamoto D."/>
            <person name="Yang H.P."/>
            <person name="Yang S.P."/>
            <person name="Yorke J.A."/>
            <person name="Yoshida K."/>
            <person name="Zdobnov E."/>
            <person name="Zhang P."/>
            <person name="Zhang Y."/>
            <person name="Zimin A.V."/>
            <person name="Baldwin J."/>
            <person name="Abdouelleil A."/>
            <person name="Abdulkadir J."/>
            <person name="Abebe A."/>
            <person name="Abera B."/>
            <person name="Abreu J."/>
            <person name="Acer S.C."/>
            <person name="Aftuck L."/>
            <person name="Alexander A."/>
            <person name="An P."/>
            <person name="Anderson E."/>
            <person name="Anderson S."/>
            <person name="Arachi H."/>
            <person name="Azer M."/>
            <person name="Bachantsang P."/>
            <person name="Barry A."/>
            <person name="Bayul T."/>
            <person name="Berlin A."/>
            <person name="Bessette D."/>
            <person name="Bloom T."/>
            <person name="Blye J."/>
            <person name="Boguslavskiy L."/>
            <person name="Bonnet C."/>
            <person name="Boukhgalter B."/>
            <person name="Bourzgui I."/>
            <person name="Brown A."/>
            <person name="Cahill P."/>
            <person name="Channer S."/>
            <person name="Cheshatsang Y."/>
            <person name="Chuda L."/>
            <person name="Citroen M."/>
            <person name="Collymore A."/>
            <person name="Cooke P."/>
            <person name="Costello M."/>
            <person name="D'Aco K."/>
            <person name="Daza R."/>
            <person name="De Haan G."/>
            <person name="DeGray S."/>
            <person name="DeMaso C."/>
            <person name="Dhargay N."/>
            <person name="Dooley K."/>
            <person name="Dooley E."/>
            <person name="Doricent M."/>
            <person name="Dorje P."/>
            <person name="Dorjee K."/>
            <person name="Dupes A."/>
            <person name="Elong R."/>
            <person name="Falk J."/>
            <person name="Farina A."/>
            <person name="Faro S."/>
            <person name="Ferguson D."/>
            <person name="Fisher S."/>
            <person name="Foley C.D."/>
            <person name="Franke A."/>
            <person name="Friedrich D."/>
            <person name="Gadbois L."/>
            <person name="Gearin G."/>
            <person name="Gearin C.R."/>
            <person name="Giannoukos G."/>
            <person name="Goode T."/>
            <person name="Graham J."/>
            <person name="Grandbois E."/>
            <person name="Grewal S."/>
            <person name="Gyaltsen K."/>
            <person name="Hafez N."/>
            <person name="Hagos B."/>
            <person name="Hall J."/>
            <person name="Henson C."/>
            <person name="Hollinger A."/>
            <person name="Honan T."/>
            <person name="Huard M.D."/>
            <person name="Hughes L."/>
            <person name="Hurhula B."/>
            <person name="Husby M.E."/>
            <person name="Kamat A."/>
            <person name="Kanga B."/>
            <person name="Kashin S."/>
            <person name="Khazanovich D."/>
            <person name="Kisner P."/>
            <person name="Lance K."/>
            <person name="Lara M."/>
            <person name="Lee W."/>
            <person name="Lennon N."/>
            <person name="Letendre F."/>
            <person name="LeVine R."/>
            <person name="Lipovsky A."/>
            <person name="Liu X."/>
            <person name="Liu J."/>
            <person name="Liu S."/>
            <person name="Lokyitsang T."/>
            <person name="Lokyitsang Y."/>
            <person name="Lubonja R."/>
            <person name="Lui A."/>
            <person name="MacDonald P."/>
            <person name="Magnisalis V."/>
            <person name="Maru K."/>
            <person name="Matthews C."/>
            <person name="McCusker W."/>
            <person name="McDonough S."/>
            <person name="Mehta T."/>
            <person name="Meldrim J."/>
            <person name="Meneus L."/>
            <person name="Mihai O."/>
            <person name="Mihalev A."/>
            <person name="Mihova T."/>
            <person name="Mittelman R."/>
            <person name="Mlenga V."/>
            <person name="Montmayeur A."/>
            <person name="Mulrain L."/>
            <person name="Navidi A."/>
            <person name="Naylor J."/>
            <person name="Negash T."/>
            <person name="Nguyen T."/>
            <person name="Nguyen N."/>
            <person name="Nicol R."/>
            <person name="Norbu C."/>
            <person name="Norbu N."/>
            <person name="Novod N."/>
            <person name="O'Neill B."/>
            <person name="Osman S."/>
            <person name="Markiewicz E."/>
            <person name="Oyono O.L."/>
            <person name="Patti C."/>
            <person name="Phunkhang P."/>
            <person name="Pierre F."/>
            <person name="Priest M."/>
            <person name="Raghuraman S."/>
            <person name="Rege F."/>
            <person name="Reyes R."/>
            <person name="Rise C."/>
            <person name="Rogov P."/>
            <person name="Ross K."/>
            <person name="Ryan E."/>
            <person name="Settipalli S."/>
            <person name="Shea T."/>
            <person name="Sherpa N."/>
            <person name="Shi L."/>
            <person name="Shih D."/>
            <person name="Sparrow T."/>
            <person name="Spaulding J."/>
            <person name="Stalker J."/>
            <person name="Stange-Thomann N."/>
            <person name="Stavropoulos S."/>
            <person name="Stone C."/>
            <person name="Strader C."/>
            <person name="Tesfaye S."/>
            <person name="Thomson T."/>
            <person name="Thoulutsang Y."/>
            <person name="Thoulutsang D."/>
            <person name="Topham K."/>
            <person name="Topping I."/>
            <person name="Tsamla T."/>
            <person name="Vassiliev H."/>
            <person name="Vo A."/>
            <person name="Wangchuk T."/>
            <person name="Wangdi T."/>
            <person name="Weiand M."/>
            <person name="Wilkinson J."/>
            <person name="Wilson A."/>
            <person name="Yadav S."/>
            <person name="Young G."/>
            <person name="Yu Q."/>
            <person name="Zembek L."/>
            <person name="Zhong D."/>
            <person name="Zimmer A."/>
            <person name="Zwirko Z."/>
            <person name="Jaffe D.B."/>
            <person name="Alvarez P."/>
            <person name="Brockman W."/>
            <person name="Butler J."/>
            <person name="Chin C."/>
            <person name="Gnerre S."/>
            <person name="Grabherr M."/>
            <person name="Kleber M."/>
            <person name="Mauceli E."/>
            <person name="MacCallum I."/>
        </authorList>
    </citation>
    <scope>NUCLEOTIDE SEQUENCE [LARGE SCALE GENOMIC DNA]</scope>
    <source>
        <strain evidence="4">Tucson 15010-1051.87</strain>
    </source>
</reference>
<proteinExistence type="predicted"/>
<accession>B4LUK2</accession>
<sequence length="487" mass="57151">MSSTYETFGNAQGREELLLLQRINEMERRYELLMPMAQEHNPAWCRDTFLRQLFAELDLEQAEPEPSKDSSSSTISEKSYSTMPQFAATVSITEFLQFAPQMIKTARRLDRVSTRAIAADAYKLSVLTGRTDLRYGELLESVQRSSLFFMFSRVMSRLRIMQSISLDCGDMSLNDLPHKLFKWSMEGLFKRCQLPDDVYLDVLMLNYSEDALNWAKFSTDLVEILRYYKFFYTETYQNKGYPTMMAILWDQQHLLNIGEQLDKDLQISMKTFKKIEEQSRIISTRWTVQFQDNLVKSCQRRSMEATVRLPIEWRYVRDYYATLVKMQAMRDNMPVVQLEEQIQKLKDSTEKDNNATNAVLYVYSIIVENYYGRIVHFTQKLSEDLEYWEDQIIRVKLQLAKVHEDYREAQEKIAFMRKRVTEVQELIAAEKQSKIDAAIMEEAQRQAALSGRSQRRGMLSKKKKDKSILKPPSLTPVKGRKKQPSDS</sequence>
<evidence type="ECO:0000313" key="3">
    <source>
        <dbReference type="EMBL" id="EDW64188.1"/>
    </source>
</evidence>
<dbReference type="PhylomeDB" id="B4LUK2"/>
<feature type="region of interest" description="Disordered" evidence="2">
    <location>
        <begin position="446"/>
        <end position="487"/>
    </location>
</feature>
<dbReference type="OrthoDB" id="7914571at2759"/>
<organism evidence="3 4">
    <name type="scientific">Drosophila virilis</name>
    <name type="common">Fruit fly</name>
    <dbReference type="NCBI Taxonomy" id="7244"/>
    <lineage>
        <taxon>Eukaryota</taxon>
        <taxon>Metazoa</taxon>
        <taxon>Ecdysozoa</taxon>
        <taxon>Arthropoda</taxon>
        <taxon>Hexapoda</taxon>
        <taxon>Insecta</taxon>
        <taxon>Pterygota</taxon>
        <taxon>Neoptera</taxon>
        <taxon>Endopterygota</taxon>
        <taxon>Diptera</taxon>
        <taxon>Brachycera</taxon>
        <taxon>Muscomorpha</taxon>
        <taxon>Ephydroidea</taxon>
        <taxon>Drosophilidae</taxon>
        <taxon>Drosophila</taxon>
    </lineage>
</organism>
<evidence type="ECO:0000256" key="2">
    <source>
        <dbReference type="SAM" id="MobiDB-lite"/>
    </source>
</evidence>
<feature type="compositionally biased region" description="Basic residues" evidence="2">
    <location>
        <begin position="478"/>
        <end position="487"/>
    </location>
</feature>
<name>B4LUK2_DROVI</name>